<gene>
    <name evidence="1" type="ORF">LGQ90_06735</name>
</gene>
<keyword evidence="2" id="KW-1185">Reference proteome</keyword>
<evidence type="ECO:0008006" key="3">
    <source>
        <dbReference type="Google" id="ProtNLM"/>
    </source>
</evidence>
<dbReference type="EMBL" id="JAJBZG010000002">
    <property type="protein sequence ID" value="MCB7480956.1"/>
    <property type="molecule type" value="Genomic_DNA"/>
</dbReference>
<comment type="caution">
    <text evidence="1">The sequence shown here is derived from an EMBL/GenBank/DDBJ whole genome shotgun (WGS) entry which is preliminary data.</text>
</comment>
<proteinExistence type="predicted"/>
<accession>A0A9X1LIC7</accession>
<organism evidence="1 2">
    <name type="scientific">Christiangramia sediminis</name>
    <dbReference type="NCBI Taxonomy" id="2881336"/>
    <lineage>
        <taxon>Bacteria</taxon>
        <taxon>Pseudomonadati</taxon>
        <taxon>Bacteroidota</taxon>
        <taxon>Flavobacteriia</taxon>
        <taxon>Flavobacteriales</taxon>
        <taxon>Flavobacteriaceae</taxon>
        <taxon>Christiangramia</taxon>
    </lineage>
</organism>
<sequence length="259" mass="28191">MIKFRKLFIFFFAVSLVVSCTRDNPNDPGSGGVNRTANLKSLGSSASDLLNDATFTSMNIEIVYVEGNRPTDEAISNFQSFLQARIYKPDGIEINLRSANSSGKSPFTIEEIVEIEKDERTAYNVGDEIAVWIYFADGSNEKDTNEKFVLGSAFRNTSMVIYEKTIRAFASRTGAPSRATIEAATLNHEFSHLFGLVDLGTPPVTDHKDPENEGHCIIEGCLMRASIEFGSGVVNVIDGSGIPELGDACIEDLQSAGGR</sequence>
<dbReference type="AlphaFoldDB" id="A0A9X1LIC7"/>
<dbReference type="RefSeq" id="WP_229339452.1">
    <property type="nucleotide sequence ID" value="NZ_JAJBZG010000002.1"/>
</dbReference>
<protein>
    <recommendedName>
        <fullName evidence="3">Membrane metalloprotease</fullName>
    </recommendedName>
</protein>
<reference evidence="1" key="1">
    <citation type="submission" date="2021-10" db="EMBL/GenBank/DDBJ databases">
        <title>Gramella sp. ASW11-100T, isolated from marine sediment.</title>
        <authorList>
            <person name="Xia C."/>
        </authorList>
    </citation>
    <scope>NUCLEOTIDE SEQUENCE</scope>
    <source>
        <strain evidence="1">ASW11-100</strain>
    </source>
</reference>
<name>A0A9X1LIC7_9FLAO</name>
<dbReference type="PROSITE" id="PS51257">
    <property type="entry name" value="PROKAR_LIPOPROTEIN"/>
    <property type="match status" value="1"/>
</dbReference>
<evidence type="ECO:0000313" key="1">
    <source>
        <dbReference type="EMBL" id="MCB7480956.1"/>
    </source>
</evidence>
<evidence type="ECO:0000313" key="2">
    <source>
        <dbReference type="Proteomes" id="UP001139414"/>
    </source>
</evidence>
<dbReference type="Proteomes" id="UP001139414">
    <property type="component" value="Unassembled WGS sequence"/>
</dbReference>